<feature type="compositionally biased region" description="Acidic residues" evidence="1">
    <location>
        <begin position="327"/>
        <end position="341"/>
    </location>
</feature>
<dbReference type="GeneID" id="92079862"/>
<dbReference type="Proteomes" id="UP001391051">
    <property type="component" value="Unassembled WGS sequence"/>
</dbReference>
<feature type="compositionally biased region" description="Acidic residues" evidence="1">
    <location>
        <begin position="377"/>
        <end position="391"/>
    </location>
</feature>
<feature type="region of interest" description="Disordered" evidence="1">
    <location>
        <begin position="311"/>
        <end position="391"/>
    </location>
</feature>
<protein>
    <recommendedName>
        <fullName evidence="4">Transcription factor Iwr1 domain-containing protein</fullName>
    </recommendedName>
</protein>
<evidence type="ECO:0008006" key="4">
    <source>
        <dbReference type="Google" id="ProtNLM"/>
    </source>
</evidence>
<reference evidence="2 3" key="1">
    <citation type="submission" date="2023-01" db="EMBL/GenBank/DDBJ databases">
        <title>Analysis of 21 Apiospora genomes using comparative genomics revels a genus with tremendous synthesis potential of carbohydrate active enzymes and secondary metabolites.</title>
        <authorList>
            <person name="Sorensen T."/>
        </authorList>
    </citation>
    <scope>NUCLEOTIDE SEQUENCE [LARGE SCALE GENOMIC DNA]</scope>
    <source>
        <strain evidence="2 3">CBS 24483</strain>
    </source>
</reference>
<evidence type="ECO:0000256" key="1">
    <source>
        <dbReference type="SAM" id="MobiDB-lite"/>
    </source>
</evidence>
<dbReference type="EMBL" id="JAQQWE010000007">
    <property type="protein sequence ID" value="KAK7946257.1"/>
    <property type="molecule type" value="Genomic_DNA"/>
</dbReference>
<gene>
    <name evidence="2" type="ORF">PG986_010578</name>
</gene>
<organism evidence="2 3">
    <name type="scientific">Apiospora aurea</name>
    <dbReference type="NCBI Taxonomy" id="335848"/>
    <lineage>
        <taxon>Eukaryota</taxon>
        <taxon>Fungi</taxon>
        <taxon>Dikarya</taxon>
        <taxon>Ascomycota</taxon>
        <taxon>Pezizomycotina</taxon>
        <taxon>Sordariomycetes</taxon>
        <taxon>Xylariomycetidae</taxon>
        <taxon>Amphisphaeriales</taxon>
        <taxon>Apiosporaceae</taxon>
        <taxon>Apiospora</taxon>
    </lineage>
</organism>
<proteinExistence type="predicted"/>
<evidence type="ECO:0000313" key="2">
    <source>
        <dbReference type="EMBL" id="KAK7946257.1"/>
    </source>
</evidence>
<feature type="compositionally biased region" description="Basic residues" evidence="1">
    <location>
        <begin position="145"/>
        <end position="160"/>
    </location>
</feature>
<keyword evidence="3" id="KW-1185">Reference proteome</keyword>
<comment type="caution">
    <text evidence="2">The sequence shown here is derived from an EMBL/GenBank/DDBJ whole genome shotgun (WGS) entry which is preliminary data.</text>
</comment>
<dbReference type="RefSeq" id="XP_066696291.1">
    <property type="nucleotide sequence ID" value="XM_066846800.1"/>
</dbReference>
<feature type="region of interest" description="Disordered" evidence="1">
    <location>
        <begin position="137"/>
        <end position="170"/>
    </location>
</feature>
<sequence length="391" mass="44215">MARTMAAQDLHPNVLEEILGPQLLNLQREATALLDQSLELADLIWELEGEYFSSQELCGRGASLQSVTGYDHDAAEEFTPLPDYDLEENDDDSNVEVYYQLADLRAEAAELSKRSGDAWTLFCEEIVARLSPSSPAYETVPWRPQKQKQKIRQQGRHHQLSHGTLALRDEYIEGEEDEEEAGLMMPPMVNATEEEASPHYYYADDEDAFMPSTHTEEIPIYFEEDADLAELYWRFHDDYNVSRDYYGEEVVADEVDDYEFMEMIRQEYLDLAEQYLASSHVLHQTNTPSDTGDSGADGDGKEKPAAIANVEELPGLFENPMEGKEDGDYDDSGYDEEEEIEVEVHVNSSPSQRHNDSGFVEGEDTDSENESFKTCLDEFDGGDGDGDDGEL</sequence>
<evidence type="ECO:0000313" key="3">
    <source>
        <dbReference type="Proteomes" id="UP001391051"/>
    </source>
</evidence>
<feature type="region of interest" description="Disordered" evidence="1">
    <location>
        <begin position="283"/>
        <end position="302"/>
    </location>
</feature>
<accession>A0ABR1Q2R2</accession>
<name>A0ABR1Q2R2_9PEZI</name>